<evidence type="ECO:0000313" key="3">
    <source>
        <dbReference type="Proteomes" id="UP001346869"/>
    </source>
</evidence>
<evidence type="ECO:0000256" key="1">
    <source>
        <dbReference type="SAM" id="MobiDB-lite"/>
    </source>
</evidence>
<organism evidence="2 3">
    <name type="scientific">Eleginops maclovinus</name>
    <name type="common">Patagonian blennie</name>
    <name type="synonym">Eleginus maclovinus</name>
    <dbReference type="NCBI Taxonomy" id="56733"/>
    <lineage>
        <taxon>Eukaryota</taxon>
        <taxon>Metazoa</taxon>
        <taxon>Chordata</taxon>
        <taxon>Craniata</taxon>
        <taxon>Vertebrata</taxon>
        <taxon>Euteleostomi</taxon>
        <taxon>Actinopterygii</taxon>
        <taxon>Neopterygii</taxon>
        <taxon>Teleostei</taxon>
        <taxon>Neoteleostei</taxon>
        <taxon>Acanthomorphata</taxon>
        <taxon>Eupercaria</taxon>
        <taxon>Perciformes</taxon>
        <taxon>Notothenioidei</taxon>
        <taxon>Eleginopidae</taxon>
        <taxon>Eleginops</taxon>
    </lineage>
</organism>
<feature type="compositionally biased region" description="Acidic residues" evidence="1">
    <location>
        <begin position="19"/>
        <end position="33"/>
    </location>
</feature>
<accession>A0AAN7XCS1</accession>
<reference evidence="2 3" key="2">
    <citation type="journal article" date="2023" name="Mol. Biol. Evol.">
        <title>Genomics of Secondarily Temperate Adaptation in the Only Non-Antarctic Icefish.</title>
        <authorList>
            <person name="Rivera-Colon A.G."/>
            <person name="Rayamajhi N."/>
            <person name="Minhas B.F."/>
            <person name="Madrigal G."/>
            <person name="Bilyk K.T."/>
            <person name="Yoon V."/>
            <person name="Hune M."/>
            <person name="Gregory S."/>
            <person name="Cheng C.H.C."/>
            <person name="Catchen J.M."/>
        </authorList>
    </citation>
    <scope>NUCLEOTIDE SEQUENCE [LARGE SCALE GENOMIC DNA]</scope>
    <source>
        <strain evidence="2">JMC-PN-2008</strain>
    </source>
</reference>
<feature type="region of interest" description="Disordered" evidence="1">
    <location>
        <begin position="1"/>
        <end position="42"/>
    </location>
</feature>
<comment type="caution">
    <text evidence="2">The sequence shown here is derived from an EMBL/GenBank/DDBJ whole genome shotgun (WGS) entry which is preliminary data.</text>
</comment>
<reference evidence="2 3" key="1">
    <citation type="journal article" date="2023" name="Genes (Basel)">
        <title>Chromosome-Level Genome Assembly and Circadian Gene Repertoire of the Patagonia Blennie Eleginops maclovinus-The Closest Ancestral Proxy of Antarctic Cryonotothenioids.</title>
        <authorList>
            <person name="Cheng C.C."/>
            <person name="Rivera-Colon A.G."/>
            <person name="Minhas B.F."/>
            <person name="Wilson L."/>
            <person name="Rayamajhi N."/>
            <person name="Vargas-Chacoff L."/>
            <person name="Catchen J.M."/>
        </authorList>
    </citation>
    <scope>NUCLEOTIDE SEQUENCE [LARGE SCALE GENOMIC DNA]</scope>
    <source>
        <strain evidence="2">JMC-PN-2008</strain>
    </source>
</reference>
<evidence type="ECO:0000313" key="2">
    <source>
        <dbReference type="EMBL" id="KAK5860853.1"/>
    </source>
</evidence>
<dbReference type="EMBL" id="JAUZQC010000013">
    <property type="protein sequence ID" value="KAK5860853.1"/>
    <property type="molecule type" value="Genomic_DNA"/>
</dbReference>
<dbReference type="AlphaFoldDB" id="A0AAN7XCS1"/>
<dbReference type="Proteomes" id="UP001346869">
    <property type="component" value="Unassembled WGS sequence"/>
</dbReference>
<gene>
    <name evidence="2" type="ORF">PBY51_022304</name>
</gene>
<proteinExistence type="predicted"/>
<sequence length="242" mass="26432">MSFIHRKNRSYPRSTSETNLEDESGDESKDEDETIIHSDAESESLLHPVFLPLLATLAEASTQTTPELPPIEVHCKTEAQSLSLSLFTHDGNYPEQSPVHSEPDHHTTGPSVPQRKPVSPLPSAHTHAGDSACVNPPTSCSLPVAQSPEPSVDSSSFWRSCNAAGCTEAIFRGFNNEMSDISGRIQSEQASQEDFNLALTVMRASGKLSELVAKQQEELQVRQRELQKAAAAMEEAVSVLRR</sequence>
<feature type="region of interest" description="Disordered" evidence="1">
    <location>
        <begin position="88"/>
        <end position="147"/>
    </location>
</feature>
<keyword evidence="3" id="KW-1185">Reference proteome</keyword>
<name>A0AAN7XCS1_ELEMC</name>
<feature type="compositionally biased region" description="Basic residues" evidence="1">
    <location>
        <begin position="1"/>
        <end position="10"/>
    </location>
</feature>
<protein>
    <submittedName>
        <fullName evidence="2">Uncharacterized protein</fullName>
    </submittedName>
</protein>